<feature type="compositionally biased region" description="Polar residues" evidence="8">
    <location>
        <begin position="20"/>
        <end position="35"/>
    </location>
</feature>
<dbReference type="AlphaFoldDB" id="A0A9W8B5N8"/>
<organism evidence="10 11">
    <name type="scientific">Dimargaris verticillata</name>
    <dbReference type="NCBI Taxonomy" id="2761393"/>
    <lineage>
        <taxon>Eukaryota</taxon>
        <taxon>Fungi</taxon>
        <taxon>Fungi incertae sedis</taxon>
        <taxon>Zoopagomycota</taxon>
        <taxon>Kickxellomycotina</taxon>
        <taxon>Dimargaritomycetes</taxon>
        <taxon>Dimargaritales</taxon>
        <taxon>Dimargaritaceae</taxon>
        <taxon>Dimargaris</taxon>
    </lineage>
</organism>
<feature type="transmembrane region" description="Helical" evidence="9">
    <location>
        <begin position="181"/>
        <end position="201"/>
    </location>
</feature>
<dbReference type="OrthoDB" id="3222at2759"/>
<dbReference type="EMBL" id="JANBQB010000024">
    <property type="protein sequence ID" value="KAJ1984290.1"/>
    <property type="molecule type" value="Genomic_DNA"/>
</dbReference>
<evidence type="ECO:0000313" key="10">
    <source>
        <dbReference type="EMBL" id="KAJ1984290.1"/>
    </source>
</evidence>
<dbReference type="PANTHER" id="PTHR43829">
    <property type="entry name" value="AQUAPORIN OR AQUAGLYCEROPORIN RELATED"/>
    <property type="match status" value="1"/>
</dbReference>
<evidence type="ECO:0000256" key="3">
    <source>
        <dbReference type="ARBA" id="ARBA00022448"/>
    </source>
</evidence>
<evidence type="ECO:0000256" key="4">
    <source>
        <dbReference type="ARBA" id="ARBA00022692"/>
    </source>
</evidence>
<dbReference type="NCBIfam" id="TIGR00861">
    <property type="entry name" value="MIP"/>
    <property type="match status" value="1"/>
</dbReference>
<gene>
    <name evidence="10" type="primary">FPS1_3</name>
    <name evidence="10" type="ORF">H4R34_000758</name>
</gene>
<reference evidence="10" key="1">
    <citation type="submission" date="2022-07" db="EMBL/GenBank/DDBJ databases">
        <title>Phylogenomic reconstructions and comparative analyses of Kickxellomycotina fungi.</title>
        <authorList>
            <person name="Reynolds N.K."/>
            <person name="Stajich J.E."/>
            <person name="Barry K."/>
            <person name="Grigoriev I.V."/>
            <person name="Crous P."/>
            <person name="Smith M.E."/>
        </authorList>
    </citation>
    <scope>NUCLEOTIDE SEQUENCE</scope>
    <source>
        <strain evidence="10">RSA 567</strain>
    </source>
</reference>
<dbReference type="GO" id="GO:0005886">
    <property type="term" value="C:plasma membrane"/>
    <property type="evidence" value="ECO:0007669"/>
    <property type="project" value="TreeGrafter"/>
</dbReference>
<dbReference type="InterPro" id="IPR000425">
    <property type="entry name" value="MIP"/>
</dbReference>
<evidence type="ECO:0000256" key="1">
    <source>
        <dbReference type="ARBA" id="ARBA00004141"/>
    </source>
</evidence>
<evidence type="ECO:0000256" key="8">
    <source>
        <dbReference type="SAM" id="MobiDB-lite"/>
    </source>
</evidence>
<feature type="transmembrane region" description="Helical" evidence="9">
    <location>
        <begin position="269"/>
        <end position="291"/>
    </location>
</feature>
<keyword evidence="6 9" id="KW-0472">Membrane</keyword>
<evidence type="ECO:0000256" key="7">
    <source>
        <dbReference type="RuleBase" id="RU000477"/>
    </source>
</evidence>
<comment type="caution">
    <text evidence="10">The sequence shown here is derived from an EMBL/GenBank/DDBJ whole genome shotgun (WGS) entry which is preliminary data.</text>
</comment>
<dbReference type="Gene3D" id="1.20.1080.10">
    <property type="entry name" value="Glycerol uptake facilitator protein"/>
    <property type="match status" value="1"/>
</dbReference>
<feature type="transmembrane region" description="Helical" evidence="9">
    <location>
        <begin position="102"/>
        <end position="122"/>
    </location>
</feature>
<evidence type="ECO:0000256" key="5">
    <source>
        <dbReference type="ARBA" id="ARBA00022989"/>
    </source>
</evidence>
<dbReference type="PANTHER" id="PTHR43829:SF9">
    <property type="entry name" value="AQUAPORIN-9"/>
    <property type="match status" value="1"/>
</dbReference>
<dbReference type="GO" id="GO:0015250">
    <property type="term" value="F:water channel activity"/>
    <property type="evidence" value="ECO:0007669"/>
    <property type="project" value="TreeGrafter"/>
</dbReference>
<dbReference type="InterPro" id="IPR023271">
    <property type="entry name" value="Aquaporin-like"/>
</dbReference>
<keyword evidence="11" id="KW-1185">Reference proteome</keyword>
<comment type="similarity">
    <text evidence="2 7">Belongs to the MIP/aquaporin (TC 1.A.8) family.</text>
</comment>
<dbReference type="PROSITE" id="PS00221">
    <property type="entry name" value="MIP"/>
    <property type="match status" value="1"/>
</dbReference>
<sequence length="350" mass="38172">MTASDPVIPAGSFSHLPPGSLNQVQPGPSDENAGQTSVEISADALQNWKPGDPSVPVPDGNVRRPTEAEWLAHRHSTLAHQSFMVLQKQHWWRQFRYHFREYLAELFGTYTMTLFGLGVIITSTLNEAAVNQKWLLIGLGWGLAIMLALFVSQGVSGGHLNPAITITLAIWRRFPWRKVPGYILCQLLGAFLAAACLHLLFLQSLNAFADFQRDVAGPHATASLFVTFPTSVINKATAFLSEGLATAFLTIGVFAVTDRHNVPPVGWGPLALGLIVTVQLFSLTFQTGGALNPARDLGPRLYLLAAGWTVEVFQAEGYYFFVPMFAPIVGAVIGGFVYDLLIISSPHKVY</sequence>
<feature type="transmembrane region" description="Helical" evidence="9">
    <location>
        <begin position="238"/>
        <end position="257"/>
    </location>
</feature>
<evidence type="ECO:0000313" key="11">
    <source>
        <dbReference type="Proteomes" id="UP001151582"/>
    </source>
</evidence>
<dbReference type="PRINTS" id="PR00783">
    <property type="entry name" value="MINTRINSICP"/>
</dbReference>
<feature type="transmembrane region" description="Helical" evidence="9">
    <location>
        <begin position="134"/>
        <end position="151"/>
    </location>
</feature>
<accession>A0A9W8B5N8</accession>
<protein>
    <submittedName>
        <fullName evidence="10">Glycerol channel</fullName>
    </submittedName>
</protein>
<comment type="subcellular location">
    <subcellularLocation>
        <location evidence="1">Membrane</location>
        <topology evidence="1">Multi-pass membrane protein</topology>
    </subcellularLocation>
</comment>
<feature type="region of interest" description="Disordered" evidence="8">
    <location>
        <begin position="1"/>
        <end position="35"/>
    </location>
</feature>
<dbReference type="InterPro" id="IPR022357">
    <property type="entry name" value="MIP_CS"/>
</dbReference>
<proteinExistence type="inferred from homology"/>
<dbReference type="SUPFAM" id="SSF81338">
    <property type="entry name" value="Aquaporin-like"/>
    <property type="match status" value="1"/>
</dbReference>
<dbReference type="Proteomes" id="UP001151582">
    <property type="component" value="Unassembled WGS sequence"/>
</dbReference>
<evidence type="ECO:0000256" key="6">
    <source>
        <dbReference type="ARBA" id="ARBA00023136"/>
    </source>
</evidence>
<keyword evidence="4 7" id="KW-0812">Transmembrane</keyword>
<dbReference type="InterPro" id="IPR050363">
    <property type="entry name" value="MIP/Aquaporin"/>
</dbReference>
<keyword evidence="5 9" id="KW-1133">Transmembrane helix</keyword>
<name>A0A9W8B5N8_9FUNG</name>
<evidence type="ECO:0000256" key="2">
    <source>
        <dbReference type="ARBA" id="ARBA00006175"/>
    </source>
</evidence>
<dbReference type="Pfam" id="PF00230">
    <property type="entry name" value="MIP"/>
    <property type="match status" value="1"/>
</dbReference>
<keyword evidence="3 7" id="KW-0813">Transport</keyword>
<feature type="transmembrane region" description="Helical" evidence="9">
    <location>
        <begin position="318"/>
        <end position="341"/>
    </location>
</feature>
<dbReference type="GO" id="GO:0015254">
    <property type="term" value="F:glycerol channel activity"/>
    <property type="evidence" value="ECO:0007669"/>
    <property type="project" value="TreeGrafter"/>
</dbReference>
<dbReference type="CDD" id="cd00333">
    <property type="entry name" value="MIP"/>
    <property type="match status" value="1"/>
</dbReference>
<evidence type="ECO:0000256" key="9">
    <source>
        <dbReference type="SAM" id="Phobius"/>
    </source>
</evidence>